<evidence type="ECO:0000313" key="2">
    <source>
        <dbReference type="Proteomes" id="UP000593846"/>
    </source>
</evidence>
<dbReference type="Proteomes" id="UP000593846">
    <property type="component" value="Chromosome"/>
</dbReference>
<evidence type="ECO:0000313" key="1">
    <source>
        <dbReference type="EMBL" id="QOV21906.1"/>
    </source>
</evidence>
<protein>
    <submittedName>
        <fullName evidence="1">Uncharacterized protein</fullName>
    </submittedName>
</protein>
<dbReference type="AlphaFoldDB" id="A0A7U3RXI2"/>
<name>A0A7U3RXI2_9CYAN</name>
<sequence length="196" mass="22377">MFIGIMQIIGLTYNWRIFLYLFLTAINLFIHQPVNAEFVDCSRADQEPSKFHRTIILDKFGISMTIPANHRAMARDNGTVEILDGATYDRWVCLTQNPRADGAGGYYGITVYKSEASYLYQNVWDKVPGKENMYIVWEKTLADQGFGFHYIKLRIKTKKGLVEIYAGSEYTPQTNDDVKAALQDILAIADNTEILE</sequence>
<dbReference type="KEGG" id="aee:IM676_14470"/>
<proteinExistence type="predicted"/>
<gene>
    <name evidence="1" type="ORF">IM676_14470</name>
</gene>
<organism evidence="1 2">
    <name type="scientific">Anabaenopsis elenkinii CCIBt3563</name>
    <dbReference type="NCBI Taxonomy" id="2779889"/>
    <lineage>
        <taxon>Bacteria</taxon>
        <taxon>Bacillati</taxon>
        <taxon>Cyanobacteriota</taxon>
        <taxon>Cyanophyceae</taxon>
        <taxon>Nostocales</taxon>
        <taxon>Nodulariaceae</taxon>
        <taxon>Anabaenopsis</taxon>
    </lineage>
</organism>
<dbReference type="EMBL" id="CP063311">
    <property type="protein sequence ID" value="QOV21906.1"/>
    <property type="molecule type" value="Genomic_DNA"/>
</dbReference>
<keyword evidence="2" id="KW-1185">Reference proteome</keyword>
<accession>A0A7U3RXI2</accession>
<reference evidence="2" key="1">
    <citation type="submission" date="2020-10" db="EMBL/GenBank/DDBJ databases">
        <title>Genome-based taxonomic classification of the species Anabaenopsis elenkinii.</title>
        <authorList>
            <person name="Delbaje E."/>
            <person name="Andreote A.P.D."/>
            <person name="Pellegrinetti T.A."/>
            <person name="Cruz R.B."/>
            <person name="Branco L.H.Z."/>
            <person name="Fiore M.F."/>
        </authorList>
    </citation>
    <scope>NUCLEOTIDE SEQUENCE [LARGE SCALE GENOMIC DNA]</scope>
    <source>
        <strain evidence="2">CCIBt3563</strain>
    </source>
</reference>